<dbReference type="EMBL" id="JABAIA010000002">
    <property type="protein sequence ID" value="NLR66613.1"/>
    <property type="molecule type" value="Genomic_DNA"/>
</dbReference>
<evidence type="ECO:0000256" key="3">
    <source>
        <dbReference type="ARBA" id="ARBA00023118"/>
    </source>
</evidence>
<keyword evidence="3" id="KW-0051">Antiviral defense</keyword>
<evidence type="ECO:0000256" key="1">
    <source>
        <dbReference type="ARBA" id="ARBA00005937"/>
    </source>
</evidence>
<comment type="similarity">
    <text evidence="1">Belongs to the CRISPR-associated protein Cas6/Cse3/CasE family.</text>
</comment>
<sequence length="280" mass="32015">MYIETPKSPHRLAFLLMRFKILLYSTENRGTIPVNYQHPLSAALYKIIAKGDAQYATFLHETGYGKGIKLFTFSQLNVPFKIEGDRLKLLGNEVDFQVTFHLPQTAENFIKGLFQSEQLEIADMRSRCRFILKSITSLPNLLESFRDSEVITSTLQPLSPVVAGLRNEKDQYEFLSPEDPRFIESLIYNWRSKISSCYNDVIAAAAVLIAEVKPAKRPYKSRLITIKYGKPEETKIRGWLNLYIKVIAEKRFVELLLNSGIGVYSSQGMGCVQLANNWFD</sequence>
<keyword evidence="2" id="KW-0694">RNA-binding</keyword>
<dbReference type="Pfam" id="PF01881">
    <property type="entry name" value="Cas_Cas6_C"/>
    <property type="match status" value="1"/>
</dbReference>
<reference evidence="5 6" key="1">
    <citation type="submission" date="2020-04" db="EMBL/GenBank/DDBJ databases">
        <authorList>
            <person name="Yin C."/>
        </authorList>
    </citation>
    <scope>NUCLEOTIDE SEQUENCE [LARGE SCALE GENOMIC DNA]</scope>
    <source>
        <strain evidence="5 6">Ae27</strain>
    </source>
</reference>
<protein>
    <submittedName>
        <fullName evidence="5">CRISPR-associated endoribonuclease Cas6</fullName>
    </submittedName>
</protein>
<dbReference type="GO" id="GO:0016788">
    <property type="term" value="F:hydrolase activity, acting on ester bonds"/>
    <property type="evidence" value="ECO:0007669"/>
    <property type="project" value="InterPro"/>
</dbReference>
<dbReference type="Proteomes" id="UP000570474">
    <property type="component" value="Unassembled WGS sequence"/>
</dbReference>
<dbReference type="CDD" id="cd21140">
    <property type="entry name" value="Cas6_I-like"/>
    <property type="match status" value="1"/>
</dbReference>
<accession>A0A847RU50</accession>
<dbReference type="PANTHER" id="PTHR36984">
    <property type="entry name" value="CRISPR-ASSOCIATED ENDORIBONUCLEASE CAS6 1"/>
    <property type="match status" value="1"/>
</dbReference>
<dbReference type="AlphaFoldDB" id="A0A847RU50"/>
<evidence type="ECO:0000313" key="5">
    <source>
        <dbReference type="EMBL" id="NLR66613.1"/>
    </source>
</evidence>
<evidence type="ECO:0000256" key="2">
    <source>
        <dbReference type="ARBA" id="ARBA00022884"/>
    </source>
</evidence>
<dbReference type="GO" id="GO:0003723">
    <property type="term" value="F:RNA binding"/>
    <property type="evidence" value="ECO:0007669"/>
    <property type="project" value="UniProtKB-KW"/>
</dbReference>
<dbReference type="NCBIfam" id="TIGR01877">
    <property type="entry name" value="cas_cas6"/>
    <property type="match status" value="1"/>
</dbReference>
<keyword evidence="6" id="KW-1185">Reference proteome</keyword>
<dbReference type="PANTHER" id="PTHR36984:SF1">
    <property type="entry name" value="CRISPR-ASSOCIATED ENDORIBONUCLEASE CAS6 1"/>
    <property type="match status" value="1"/>
</dbReference>
<evidence type="ECO:0000313" key="6">
    <source>
        <dbReference type="Proteomes" id="UP000570474"/>
    </source>
</evidence>
<dbReference type="InterPro" id="IPR045747">
    <property type="entry name" value="CRISPR-assoc_prot_Cas6_N_sf"/>
</dbReference>
<comment type="caution">
    <text evidence="5">The sequence shown here is derived from an EMBL/GenBank/DDBJ whole genome shotgun (WGS) entry which is preliminary data.</text>
</comment>
<dbReference type="Gene3D" id="3.30.70.1900">
    <property type="match status" value="1"/>
</dbReference>
<evidence type="ECO:0000259" key="4">
    <source>
        <dbReference type="Pfam" id="PF01881"/>
    </source>
</evidence>
<gene>
    <name evidence="5" type="primary">cas6</name>
    <name evidence="5" type="ORF">HGH92_20045</name>
</gene>
<dbReference type="Gene3D" id="3.30.70.1890">
    <property type="match status" value="1"/>
</dbReference>
<proteinExistence type="inferred from homology"/>
<organism evidence="5 6">
    <name type="scientific">Chitinophaga varians</name>
    <dbReference type="NCBI Taxonomy" id="2202339"/>
    <lineage>
        <taxon>Bacteria</taxon>
        <taxon>Pseudomonadati</taxon>
        <taxon>Bacteroidota</taxon>
        <taxon>Chitinophagia</taxon>
        <taxon>Chitinophagales</taxon>
        <taxon>Chitinophagaceae</taxon>
        <taxon>Chitinophaga</taxon>
    </lineage>
</organism>
<dbReference type="InterPro" id="IPR049435">
    <property type="entry name" value="Cas_Cas6_C"/>
</dbReference>
<dbReference type="GO" id="GO:0051607">
    <property type="term" value="P:defense response to virus"/>
    <property type="evidence" value="ECO:0007669"/>
    <property type="project" value="UniProtKB-KW"/>
</dbReference>
<dbReference type="Pfam" id="PF21350">
    <property type="entry name" value="Cas6_I-A"/>
    <property type="match status" value="1"/>
</dbReference>
<name>A0A847RU50_9BACT</name>
<dbReference type="InterPro" id="IPR010156">
    <property type="entry name" value="CRISPR-assoc_prot_Cas6"/>
</dbReference>
<dbReference type="RefSeq" id="WP_168872530.1">
    <property type="nucleotide sequence ID" value="NZ_JABAIA010000002.1"/>
</dbReference>
<feature type="domain" description="CRISPR associated protein Cas6 C-terminal" evidence="4">
    <location>
        <begin position="149"/>
        <end position="273"/>
    </location>
</feature>